<dbReference type="Proteomes" id="UP000623467">
    <property type="component" value="Unassembled WGS sequence"/>
</dbReference>
<organism evidence="1 2">
    <name type="scientific">Mycena sanguinolenta</name>
    <dbReference type="NCBI Taxonomy" id="230812"/>
    <lineage>
        <taxon>Eukaryota</taxon>
        <taxon>Fungi</taxon>
        <taxon>Dikarya</taxon>
        <taxon>Basidiomycota</taxon>
        <taxon>Agaricomycotina</taxon>
        <taxon>Agaricomycetes</taxon>
        <taxon>Agaricomycetidae</taxon>
        <taxon>Agaricales</taxon>
        <taxon>Marasmiineae</taxon>
        <taxon>Mycenaceae</taxon>
        <taxon>Mycena</taxon>
    </lineage>
</organism>
<dbReference type="EMBL" id="JACAZH010000005">
    <property type="protein sequence ID" value="KAF7367531.1"/>
    <property type="molecule type" value="Genomic_DNA"/>
</dbReference>
<gene>
    <name evidence="1" type="ORF">MSAN_00816100</name>
</gene>
<protein>
    <submittedName>
        <fullName evidence="1">Uncharacterized protein</fullName>
    </submittedName>
</protein>
<proteinExistence type="predicted"/>
<keyword evidence="2" id="KW-1185">Reference proteome</keyword>
<comment type="caution">
    <text evidence="1">The sequence shown here is derived from an EMBL/GenBank/DDBJ whole genome shotgun (WGS) entry which is preliminary data.</text>
</comment>
<evidence type="ECO:0000313" key="1">
    <source>
        <dbReference type="EMBL" id="KAF7367531.1"/>
    </source>
</evidence>
<reference evidence="1" key="1">
    <citation type="submission" date="2020-05" db="EMBL/GenBank/DDBJ databases">
        <title>Mycena genomes resolve the evolution of fungal bioluminescence.</title>
        <authorList>
            <person name="Tsai I.J."/>
        </authorList>
    </citation>
    <scope>NUCLEOTIDE SEQUENCE</scope>
    <source>
        <strain evidence="1">160909Yilan</strain>
    </source>
</reference>
<dbReference type="AlphaFoldDB" id="A0A8H6YZA7"/>
<dbReference type="OrthoDB" id="2788229at2759"/>
<accession>A0A8H6YZA7</accession>
<evidence type="ECO:0000313" key="2">
    <source>
        <dbReference type="Proteomes" id="UP000623467"/>
    </source>
</evidence>
<sequence length="187" mass="20674">MKLSTAHNDAYPLFCMGLMTAFSHATRLDLGFAVEEHWLLGITAPIFEMISLFPALREADIRVPPPELHSLELGGSPVAPILTWLSASNHLPKMDSLALSSVGYKSSPAIYAVMQQIGSTLRYLDIDLKNLDADHPSIFDLTLHPNLKTLIICHEPYGPPNDFFPHLLAYDLDELGRSHISTAFHAT</sequence>
<name>A0A8H6YZA7_9AGAR</name>